<dbReference type="Proteomes" id="UP001365542">
    <property type="component" value="Unassembled WGS sequence"/>
</dbReference>
<protein>
    <recommendedName>
        <fullName evidence="7">Ankyrin repeat protein</fullName>
    </recommendedName>
</protein>
<dbReference type="PRINTS" id="PR01415">
    <property type="entry name" value="ANKYRIN"/>
</dbReference>
<keyword evidence="6" id="KW-1185">Reference proteome</keyword>
<organism evidence="5 6">
    <name type="scientific">Orbilia ellipsospora</name>
    <dbReference type="NCBI Taxonomy" id="2528407"/>
    <lineage>
        <taxon>Eukaryota</taxon>
        <taxon>Fungi</taxon>
        <taxon>Dikarya</taxon>
        <taxon>Ascomycota</taxon>
        <taxon>Pezizomycotina</taxon>
        <taxon>Orbiliomycetes</taxon>
        <taxon>Orbiliales</taxon>
        <taxon>Orbiliaceae</taxon>
        <taxon>Orbilia</taxon>
    </lineage>
</organism>
<dbReference type="EMBL" id="JAVHJO010000017">
    <property type="protein sequence ID" value="KAK6525419.1"/>
    <property type="molecule type" value="Genomic_DNA"/>
</dbReference>
<evidence type="ECO:0000313" key="5">
    <source>
        <dbReference type="EMBL" id="KAK6525419.1"/>
    </source>
</evidence>
<comment type="caution">
    <text evidence="5">The sequence shown here is derived from an EMBL/GenBank/DDBJ whole genome shotgun (WGS) entry which is preliminary data.</text>
</comment>
<evidence type="ECO:0000256" key="4">
    <source>
        <dbReference type="SAM" id="MobiDB-lite"/>
    </source>
</evidence>
<dbReference type="PROSITE" id="PS50088">
    <property type="entry name" value="ANK_REPEAT"/>
    <property type="match status" value="2"/>
</dbReference>
<dbReference type="GO" id="GO:0005634">
    <property type="term" value="C:nucleus"/>
    <property type="evidence" value="ECO:0007669"/>
    <property type="project" value="TreeGrafter"/>
</dbReference>
<evidence type="ECO:0000313" key="6">
    <source>
        <dbReference type="Proteomes" id="UP001365542"/>
    </source>
</evidence>
<dbReference type="Pfam" id="PF12796">
    <property type="entry name" value="Ank_2"/>
    <property type="match status" value="1"/>
</dbReference>
<evidence type="ECO:0000256" key="3">
    <source>
        <dbReference type="PROSITE-ProRule" id="PRU00023"/>
    </source>
</evidence>
<dbReference type="GO" id="GO:0000976">
    <property type="term" value="F:transcription cis-regulatory region binding"/>
    <property type="evidence" value="ECO:0007669"/>
    <property type="project" value="TreeGrafter"/>
</dbReference>
<keyword evidence="2 3" id="KW-0040">ANK repeat</keyword>
<dbReference type="InterPro" id="IPR050663">
    <property type="entry name" value="Ankyrin-SOCS_Box"/>
</dbReference>
<dbReference type="PROSITE" id="PS50297">
    <property type="entry name" value="ANK_REP_REGION"/>
    <property type="match status" value="2"/>
</dbReference>
<dbReference type="PANTHER" id="PTHR24193:SF121">
    <property type="entry name" value="ADA2A-CONTAINING COMPLEX COMPONENT 3, ISOFORM D"/>
    <property type="match status" value="1"/>
</dbReference>
<dbReference type="GO" id="GO:0045944">
    <property type="term" value="P:positive regulation of transcription by RNA polymerase II"/>
    <property type="evidence" value="ECO:0007669"/>
    <property type="project" value="TreeGrafter"/>
</dbReference>
<dbReference type="SMART" id="SM00248">
    <property type="entry name" value="ANK"/>
    <property type="match status" value="2"/>
</dbReference>
<feature type="repeat" description="ANK" evidence="3">
    <location>
        <begin position="93"/>
        <end position="131"/>
    </location>
</feature>
<dbReference type="InterPro" id="IPR036770">
    <property type="entry name" value="Ankyrin_rpt-contain_sf"/>
</dbReference>
<reference evidence="5 6" key="1">
    <citation type="submission" date="2019-10" db="EMBL/GenBank/DDBJ databases">
        <authorList>
            <person name="Palmer J.M."/>
        </authorList>
    </citation>
    <scope>NUCLEOTIDE SEQUENCE [LARGE SCALE GENOMIC DNA]</scope>
    <source>
        <strain evidence="5 6">TWF694</strain>
    </source>
</reference>
<evidence type="ECO:0000256" key="1">
    <source>
        <dbReference type="ARBA" id="ARBA00022737"/>
    </source>
</evidence>
<feature type="region of interest" description="Disordered" evidence="4">
    <location>
        <begin position="1"/>
        <end position="22"/>
    </location>
</feature>
<accession>A0AAV9WTF7</accession>
<dbReference type="SUPFAM" id="SSF48403">
    <property type="entry name" value="Ankyrin repeat"/>
    <property type="match status" value="1"/>
</dbReference>
<keyword evidence="1" id="KW-0677">Repeat</keyword>
<feature type="region of interest" description="Disordered" evidence="4">
    <location>
        <begin position="165"/>
        <end position="187"/>
    </location>
</feature>
<evidence type="ECO:0000256" key="2">
    <source>
        <dbReference type="ARBA" id="ARBA00023043"/>
    </source>
</evidence>
<sequence length="187" mass="20690">MAKDDKNAPEEEHDDQGASPKEQLLEACRGNNLELLHEILENTTTGLDAFLNDSRNSLGETALHVCVKYGNYEILDTLLDQEGLEVDPLSRMEDETPLHFAARHTSEDKDVGAHMVDLLVEAGADPRLKNRGQQKPIDLVDPTCESAREHLTKAEAEIARENILRMEQPFDVDDDDEAGSGPASDSE</sequence>
<gene>
    <name evidence="5" type="ORF">TWF694_005558</name>
</gene>
<proteinExistence type="predicted"/>
<dbReference type="InterPro" id="IPR002110">
    <property type="entry name" value="Ankyrin_rpt"/>
</dbReference>
<dbReference type="Gene3D" id="1.25.40.20">
    <property type="entry name" value="Ankyrin repeat-containing domain"/>
    <property type="match status" value="1"/>
</dbReference>
<feature type="repeat" description="ANK" evidence="3">
    <location>
        <begin position="58"/>
        <end position="80"/>
    </location>
</feature>
<name>A0AAV9WTF7_9PEZI</name>
<dbReference type="AlphaFoldDB" id="A0AAV9WTF7"/>
<feature type="compositionally biased region" description="Basic and acidic residues" evidence="4">
    <location>
        <begin position="1"/>
        <end position="10"/>
    </location>
</feature>
<evidence type="ECO:0008006" key="7">
    <source>
        <dbReference type="Google" id="ProtNLM"/>
    </source>
</evidence>
<dbReference type="PANTHER" id="PTHR24193">
    <property type="entry name" value="ANKYRIN REPEAT PROTEIN"/>
    <property type="match status" value="1"/>
</dbReference>